<keyword evidence="7" id="KW-1185">Reference proteome</keyword>
<dbReference type="Pfam" id="PF00481">
    <property type="entry name" value="PP2C"/>
    <property type="match status" value="1"/>
</dbReference>
<dbReference type="GO" id="GO:0046872">
    <property type="term" value="F:metal ion binding"/>
    <property type="evidence" value="ECO:0007669"/>
    <property type="project" value="UniProtKB-KW"/>
</dbReference>
<dbReference type="SMART" id="SM00332">
    <property type="entry name" value="PP2Cc"/>
    <property type="match status" value="1"/>
</dbReference>
<evidence type="ECO:0000313" key="6">
    <source>
        <dbReference type="EMBL" id="KAJ3833850.1"/>
    </source>
</evidence>
<feature type="domain" description="PPM-type phosphatase" evidence="5">
    <location>
        <begin position="24"/>
        <end position="389"/>
    </location>
</feature>
<keyword evidence="3 4" id="KW-0904">Protein phosphatase</keyword>
<dbReference type="InterPro" id="IPR036457">
    <property type="entry name" value="PPM-type-like_dom_sf"/>
</dbReference>
<gene>
    <name evidence="6" type="ORF">F5878DRAFT_631923</name>
</gene>
<evidence type="ECO:0000256" key="4">
    <source>
        <dbReference type="RuleBase" id="RU003465"/>
    </source>
</evidence>
<dbReference type="Gene3D" id="3.60.40.10">
    <property type="entry name" value="PPM-type phosphatase domain"/>
    <property type="match status" value="1"/>
</dbReference>
<dbReference type="CDD" id="cd00143">
    <property type="entry name" value="PP2Cc"/>
    <property type="match status" value="1"/>
</dbReference>
<dbReference type="PANTHER" id="PTHR13832">
    <property type="entry name" value="PROTEIN PHOSPHATASE 2C"/>
    <property type="match status" value="1"/>
</dbReference>
<organism evidence="6 7">
    <name type="scientific">Lentinula raphanica</name>
    <dbReference type="NCBI Taxonomy" id="153919"/>
    <lineage>
        <taxon>Eukaryota</taxon>
        <taxon>Fungi</taxon>
        <taxon>Dikarya</taxon>
        <taxon>Basidiomycota</taxon>
        <taxon>Agaricomycotina</taxon>
        <taxon>Agaricomycetes</taxon>
        <taxon>Agaricomycetidae</taxon>
        <taxon>Agaricales</taxon>
        <taxon>Marasmiineae</taxon>
        <taxon>Omphalotaceae</taxon>
        <taxon>Lentinula</taxon>
    </lineage>
</organism>
<comment type="caution">
    <text evidence="6">The sequence shown here is derived from an EMBL/GenBank/DDBJ whole genome shotgun (WGS) entry which is preliminary data.</text>
</comment>
<dbReference type="SUPFAM" id="SSF81606">
    <property type="entry name" value="PP2C-like"/>
    <property type="match status" value="1"/>
</dbReference>
<name>A0AA38U8Z4_9AGAR</name>
<comment type="similarity">
    <text evidence="4">Belongs to the PP2C family.</text>
</comment>
<evidence type="ECO:0000259" key="5">
    <source>
        <dbReference type="PROSITE" id="PS51746"/>
    </source>
</evidence>
<reference evidence="6" key="1">
    <citation type="submission" date="2022-08" db="EMBL/GenBank/DDBJ databases">
        <authorList>
            <consortium name="DOE Joint Genome Institute"/>
            <person name="Min B."/>
            <person name="Riley R."/>
            <person name="Sierra-Patev S."/>
            <person name="Naranjo-Ortiz M."/>
            <person name="Looney B."/>
            <person name="Konkel Z."/>
            <person name="Slot J.C."/>
            <person name="Sakamoto Y."/>
            <person name="Steenwyk J.L."/>
            <person name="Rokas A."/>
            <person name="Carro J."/>
            <person name="Camarero S."/>
            <person name="Ferreira P."/>
            <person name="Molpeceres G."/>
            <person name="Ruiz-Duenas F.J."/>
            <person name="Serrano A."/>
            <person name="Henrissat B."/>
            <person name="Drula E."/>
            <person name="Hughes K.W."/>
            <person name="Mata J.L."/>
            <person name="Ishikawa N.K."/>
            <person name="Vargas-Isla R."/>
            <person name="Ushijima S."/>
            <person name="Smith C.A."/>
            <person name="Ahrendt S."/>
            <person name="Andreopoulos W."/>
            <person name="He G."/>
            <person name="Labutti K."/>
            <person name="Lipzen A."/>
            <person name="Ng V."/>
            <person name="Sandor L."/>
            <person name="Barry K."/>
            <person name="Martinez A.T."/>
            <person name="Xiao Y."/>
            <person name="Gibbons J.G."/>
            <person name="Terashima K."/>
            <person name="Hibbett D.S."/>
            <person name="Grigoriev I.V."/>
        </authorList>
    </citation>
    <scope>NUCLEOTIDE SEQUENCE</scope>
    <source>
        <strain evidence="6">TFB9207</strain>
    </source>
</reference>
<dbReference type="EMBL" id="MU806623">
    <property type="protein sequence ID" value="KAJ3833850.1"/>
    <property type="molecule type" value="Genomic_DNA"/>
</dbReference>
<evidence type="ECO:0000256" key="1">
    <source>
        <dbReference type="ARBA" id="ARBA00022723"/>
    </source>
</evidence>
<protein>
    <submittedName>
        <fullName evidence="6">Phosphatase 2C-like domain-containing protein</fullName>
    </submittedName>
</protein>
<proteinExistence type="inferred from homology"/>
<dbReference type="GO" id="GO:0004722">
    <property type="term" value="F:protein serine/threonine phosphatase activity"/>
    <property type="evidence" value="ECO:0007669"/>
    <property type="project" value="InterPro"/>
</dbReference>
<dbReference type="InterPro" id="IPR001932">
    <property type="entry name" value="PPM-type_phosphatase-like_dom"/>
</dbReference>
<dbReference type="Proteomes" id="UP001163846">
    <property type="component" value="Unassembled WGS sequence"/>
</dbReference>
<dbReference type="PROSITE" id="PS51746">
    <property type="entry name" value="PPM_2"/>
    <property type="match status" value="1"/>
</dbReference>
<dbReference type="AlphaFoldDB" id="A0AA38U8Z4"/>
<keyword evidence="2 4" id="KW-0378">Hydrolase</keyword>
<sequence>MSRPNLSVFSDTFLTRVIVENFHETSAVTLKSPTFYSTIPNQDRYIVEEWKMSDGPWTFAAVFDGHGGTEAVDFISKEMPSTVKNYLSSALAQNSSVQNDVLDEILERAFTTLDSRIIHGFMSLLPENHESLTPEDMIPVFRERALDVNGKPRVEIRRALSGTTATVALIDPSNGVHVASVGDSDAYLSTKDSDGNWQSQFLGSDYRFSRTDNTEVERVRALHPGEEMCVVVNSAGIARVLNYIILTSALGDIQYKLPSRYNQVLNTVDPVNVDEHMIKHTLTPPYLTNIPVVKHTRLSKSSEKHGHYLILSSDGLLDLYKLVHKTTHSEGAKRCALSASLAQDEGRHMAAQLLWDAFGDDADDNALEKAVAKTLKGKVDDVTVVVVPLPFEPRVPT</sequence>
<dbReference type="InterPro" id="IPR015655">
    <property type="entry name" value="PP2C"/>
</dbReference>
<dbReference type="PANTHER" id="PTHR13832:SF792">
    <property type="entry name" value="GM14286P"/>
    <property type="match status" value="1"/>
</dbReference>
<evidence type="ECO:0000256" key="3">
    <source>
        <dbReference type="ARBA" id="ARBA00022912"/>
    </source>
</evidence>
<evidence type="ECO:0000256" key="2">
    <source>
        <dbReference type="ARBA" id="ARBA00022801"/>
    </source>
</evidence>
<evidence type="ECO:0000313" key="7">
    <source>
        <dbReference type="Proteomes" id="UP001163846"/>
    </source>
</evidence>
<keyword evidence="1" id="KW-0479">Metal-binding</keyword>
<dbReference type="PROSITE" id="PS01032">
    <property type="entry name" value="PPM_1"/>
    <property type="match status" value="1"/>
</dbReference>
<accession>A0AA38U8Z4</accession>
<dbReference type="InterPro" id="IPR000222">
    <property type="entry name" value="PP2C_BS"/>
</dbReference>